<dbReference type="InterPro" id="IPR029063">
    <property type="entry name" value="SAM-dependent_MTases_sf"/>
</dbReference>
<dbReference type="SUPFAM" id="SSF53335">
    <property type="entry name" value="S-adenosyl-L-methionine-dependent methyltransferases"/>
    <property type="match status" value="1"/>
</dbReference>
<proteinExistence type="predicted"/>
<dbReference type="AlphaFoldDB" id="A0A085WXB9"/>
<keyword evidence="7" id="KW-1185">Reference proteome</keyword>
<dbReference type="InterPro" id="IPR000780">
    <property type="entry name" value="CheR_MeTrfase"/>
</dbReference>
<feature type="region of interest" description="Disordered" evidence="4">
    <location>
        <begin position="296"/>
        <end position="480"/>
    </location>
</feature>
<dbReference type="PANTHER" id="PTHR24422">
    <property type="entry name" value="CHEMOTAXIS PROTEIN METHYLTRANSFERASE"/>
    <property type="match status" value="1"/>
</dbReference>
<dbReference type="InterPro" id="IPR022642">
    <property type="entry name" value="CheR_C"/>
</dbReference>
<evidence type="ECO:0000259" key="5">
    <source>
        <dbReference type="PROSITE" id="PS50123"/>
    </source>
</evidence>
<reference evidence="6 7" key="1">
    <citation type="submission" date="2014-04" db="EMBL/GenBank/DDBJ databases">
        <title>Genome assembly of Hyalangium minutum DSM 14724.</title>
        <authorList>
            <person name="Sharma G."/>
            <person name="Subramanian S."/>
        </authorList>
    </citation>
    <scope>NUCLEOTIDE SEQUENCE [LARGE SCALE GENOMIC DNA]</scope>
    <source>
        <strain evidence="6 7">DSM 14724</strain>
    </source>
</reference>
<evidence type="ECO:0000313" key="6">
    <source>
        <dbReference type="EMBL" id="KFE72332.1"/>
    </source>
</evidence>
<evidence type="ECO:0000256" key="4">
    <source>
        <dbReference type="SAM" id="MobiDB-lite"/>
    </source>
</evidence>
<dbReference type="PATRIC" id="fig|394096.3.peg.588"/>
<name>A0A085WXB9_9BACT</name>
<dbReference type="PANTHER" id="PTHR24422:SF19">
    <property type="entry name" value="CHEMOTAXIS PROTEIN METHYLTRANSFERASE"/>
    <property type="match status" value="1"/>
</dbReference>
<accession>A0A085WXB9</accession>
<evidence type="ECO:0000313" key="7">
    <source>
        <dbReference type="Proteomes" id="UP000028725"/>
    </source>
</evidence>
<dbReference type="Proteomes" id="UP000028725">
    <property type="component" value="Unassembled WGS sequence"/>
</dbReference>
<organism evidence="6 7">
    <name type="scientific">Hyalangium minutum</name>
    <dbReference type="NCBI Taxonomy" id="394096"/>
    <lineage>
        <taxon>Bacteria</taxon>
        <taxon>Pseudomonadati</taxon>
        <taxon>Myxococcota</taxon>
        <taxon>Myxococcia</taxon>
        <taxon>Myxococcales</taxon>
        <taxon>Cystobacterineae</taxon>
        <taxon>Archangiaceae</taxon>
        <taxon>Hyalangium</taxon>
    </lineage>
</organism>
<keyword evidence="1 6" id="KW-0489">Methyltransferase</keyword>
<sequence length="584" mass="63065">MLVQAYIAARTGMALSGAQRRRLDERLTVLQGSLSEQQYLLHLQSPSGAADLSTLISVVAVHKTDLFRDEVQLQDFRAHVLEPLVSKSLGRPLRVWSAGCATGEEVATLLIMLDEARADQGSTVLGTDISEAALNRARTLSFPGEQVRRLPGSLRERYFMPDGSRAILIPELRERAIFQHHNLMETPYPTPSGGGGEGFDVIFCRNVLIYFTPEAFERVVSALAERLAPGGTLILSAAEPLLHAPPSLRIIRSQHAFFYVRTPDMSASQGFRTAGMGLLPHELPVSGLERRRETVPMTGGLPQIPPPDWAREAGTPSGTPPAPGSEPRKESGRFAAVGGSETRRDSGRLASVGGGSELRRDSGRFPSVGGGSEPQSRDSGRFPSVGSTEPQRDSGRFPSVGGGSELRRDSGRYPSVGGGSEPRPRDSGRYPSVGGSTELRRDSGRFPSVGAAPAQGGSPSSGQFPTVKPSESQERQEEQPLFAEADSLFTQVLEGVAESDSQTEDYLRRCLALDPDLSAARYLLAMLLELRESFADAAAEYRKALRSLEEGRARPTPFFLNHARLRVACEKAIARMEGGGGRPR</sequence>
<dbReference type="Pfam" id="PF01739">
    <property type="entry name" value="CheR"/>
    <property type="match status" value="1"/>
</dbReference>
<feature type="domain" description="CheR-type methyltransferase" evidence="5">
    <location>
        <begin position="1"/>
        <end position="264"/>
    </location>
</feature>
<protein>
    <submittedName>
        <fullName evidence="6">Chemotaxis protein methyltransferase CheR</fullName>
    </submittedName>
</protein>
<dbReference type="InterPro" id="IPR050903">
    <property type="entry name" value="Bact_Chemotaxis_MeTrfase"/>
</dbReference>
<dbReference type="GO" id="GO:0008757">
    <property type="term" value="F:S-adenosylmethionine-dependent methyltransferase activity"/>
    <property type="evidence" value="ECO:0007669"/>
    <property type="project" value="InterPro"/>
</dbReference>
<dbReference type="InterPro" id="IPR011990">
    <property type="entry name" value="TPR-like_helical_dom_sf"/>
</dbReference>
<dbReference type="Gene3D" id="1.25.40.10">
    <property type="entry name" value="Tetratricopeptide repeat domain"/>
    <property type="match status" value="1"/>
</dbReference>
<keyword evidence="3" id="KW-0949">S-adenosyl-L-methionine</keyword>
<dbReference type="STRING" id="394096.DB31_0594"/>
<dbReference type="Gene3D" id="3.40.50.150">
    <property type="entry name" value="Vaccinia Virus protein VP39"/>
    <property type="match status" value="1"/>
</dbReference>
<dbReference type="PROSITE" id="PS50123">
    <property type="entry name" value="CHER"/>
    <property type="match status" value="1"/>
</dbReference>
<gene>
    <name evidence="6" type="ORF">DB31_0594</name>
</gene>
<evidence type="ECO:0000256" key="2">
    <source>
        <dbReference type="ARBA" id="ARBA00022679"/>
    </source>
</evidence>
<evidence type="ECO:0000256" key="3">
    <source>
        <dbReference type="ARBA" id="ARBA00022691"/>
    </source>
</evidence>
<dbReference type="GO" id="GO:0032259">
    <property type="term" value="P:methylation"/>
    <property type="evidence" value="ECO:0007669"/>
    <property type="project" value="UniProtKB-KW"/>
</dbReference>
<dbReference type="CDD" id="cd02440">
    <property type="entry name" value="AdoMet_MTases"/>
    <property type="match status" value="1"/>
</dbReference>
<dbReference type="EMBL" id="JMCB01000001">
    <property type="protein sequence ID" value="KFE72332.1"/>
    <property type="molecule type" value="Genomic_DNA"/>
</dbReference>
<keyword evidence="2 6" id="KW-0808">Transferase</keyword>
<dbReference type="PRINTS" id="PR00996">
    <property type="entry name" value="CHERMTFRASE"/>
</dbReference>
<evidence type="ECO:0000256" key="1">
    <source>
        <dbReference type="ARBA" id="ARBA00022603"/>
    </source>
</evidence>
<dbReference type="SMART" id="SM00138">
    <property type="entry name" value="MeTrc"/>
    <property type="match status" value="1"/>
</dbReference>
<dbReference type="SUPFAM" id="SSF48452">
    <property type="entry name" value="TPR-like"/>
    <property type="match status" value="1"/>
</dbReference>
<comment type="caution">
    <text evidence="6">The sequence shown here is derived from an EMBL/GenBank/DDBJ whole genome shotgun (WGS) entry which is preliminary data.</text>
</comment>